<gene>
    <name evidence="1" type="ORF">LKD42_12175</name>
</gene>
<comment type="caution">
    <text evidence="1">The sequence shown here is derived from an EMBL/GenBank/DDBJ whole genome shotgun (WGS) entry which is preliminary data.</text>
</comment>
<dbReference type="Proteomes" id="UP001299235">
    <property type="component" value="Unassembled WGS sequence"/>
</dbReference>
<name>A0ABS8EXR5_9FIRM</name>
<evidence type="ECO:0000313" key="1">
    <source>
        <dbReference type="EMBL" id="MCC2149993.1"/>
    </source>
</evidence>
<sequence length="109" mass="12713">MDWIYDSRNVSGSSTNKFNIKPAEYGEKIKLALYYKGKKIGKDSCDYNDEVWYSNRVTEGMTQKQVRYTWGAPSSTSSSSYRFTYWNWDDGSMVSFRNGVVDYWFDAAN</sequence>
<proteinExistence type="predicted"/>
<accession>A0ABS8EXR5</accession>
<evidence type="ECO:0000313" key="2">
    <source>
        <dbReference type="Proteomes" id="UP001299235"/>
    </source>
</evidence>
<dbReference type="EMBL" id="JAJEQE010000051">
    <property type="protein sequence ID" value="MCC2149993.1"/>
    <property type="molecule type" value="Genomic_DNA"/>
</dbReference>
<reference evidence="1 2" key="1">
    <citation type="submission" date="2021-10" db="EMBL/GenBank/DDBJ databases">
        <title>Anaerobic single-cell dispensing facilitates the cultivation of human gut bacteria.</title>
        <authorList>
            <person name="Afrizal A."/>
        </authorList>
    </citation>
    <scope>NUCLEOTIDE SEQUENCE [LARGE SCALE GENOMIC DNA]</scope>
    <source>
        <strain evidence="1 2">CLA-AA-H246</strain>
    </source>
</reference>
<organism evidence="1 2">
    <name type="scientific">Hominisplanchenecus faecis</name>
    <dbReference type="NCBI Taxonomy" id="2885351"/>
    <lineage>
        <taxon>Bacteria</taxon>
        <taxon>Bacillati</taxon>
        <taxon>Bacillota</taxon>
        <taxon>Clostridia</taxon>
        <taxon>Lachnospirales</taxon>
        <taxon>Lachnospiraceae</taxon>
        <taxon>Hominisplanchenecus</taxon>
    </lineage>
</organism>
<keyword evidence="2" id="KW-1185">Reference proteome</keyword>
<protein>
    <submittedName>
        <fullName evidence="1">Uncharacterized protein</fullName>
    </submittedName>
</protein>